<dbReference type="EMBL" id="CAJOBJ010339940">
    <property type="protein sequence ID" value="CAF5193855.1"/>
    <property type="molecule type" value="Genomic_DNA"/>
</dbReference>
<feature type="compositionally biased region" description="Basic and acidic residues" evidence="1">
    <location>
        <begin position="8"/>
        <end position="24"/>
    </location>
</feature>
<feature type="region of interest" description="Disordered" evidence="1">
    <location>
        <begin position="1"/>
        <end position="78"/>
    </location>
</feature>
<protein>
    <submittedName>
        <fullName evidence="2">Uncharacterized protein</fullName>
    </submittedName>
</protein>
<name>A0A8S3I958_9BILA</name>
<organism evidence="2 3">
    <name type="scientific">Rotaria magnacalcarata</name>
    <dbReference type="NCBI Taxonomy" id="392030"/>
    <lineage>
        <taxon>Eukaryota</taxon>
        <taxon>Metazoa</taxon>
        <taxon>Spiralia</taxon>
        <taxon>Gnathifera</taxon>
        <taxon>Rotifera</taxon>
        <taxon>Eurotatoria</taxon>
        <taxon>Bdelloidea</taxon>
        <taxon>Philodinida</taxon>
        <taxon>Philodinidae</taxon>
        <taxon>Rotaria</taxon>
    </lineage>
</organism>
<gene>
    <name evidence="2" type="ORF">GIL414_LOCUS74029</name>
</gene>
<evidence type="ECO:0000256" key="1">
    <source>
        <dbReference type="SAM" id="MobiDB-lite"/>
    </source>
</evidence>
<sequence length="78" mass="8838">KLNTSTMDESHYQSLDEERRRYSDEEQQSISNLSSPRSSGSGAASPGSPYSKYTKKFDRPLSSKQLDDNRRRKPSGHS</sequence>
<proteinExistence type="predicted"/>
<evidence type="ECO:0000313" key="2">
    <source>
        <dbReference type="EMBL" id="CAF5193855.1"/>
    </source>
</evidence>
<feature type="compositionally biased region" description="Basic and acidic residues" evidence="1">
    <location>
        <begin position="55"/>
        <end position="70"/>
    </location>
</feature>
<reference evidence="2" key="1">
    <citation type="submission" date="2021-02" db="EMBL/GenBank/DDBJ databases">
        <authorList>
            <person name="Nowell W R."/>
        </authorList>
    </citation>
    <scope>NUCLEOTIDE SEQUENCE</scope>
</reference>
<evidence type="ECO:0000313" key="3">
    <source>
        <dbReference type="Proteomes" id="UP000681720"/>
    </source>
</evidence>
<feature type="compositionally biased region" description="Low complexity" evidence="1">
    <location>
        <begin position="29"/>
        <end position="51"/>
    </location>
</feature>
<feature type="non-terminal residue" evidence="2">
    <location>
        <position position="1"/>
    </location>
</feature>
<feature type="non-terminal residue" evidence="2">
    <location>
        <position position="78"/>
    </location>
</feature>
<dbReference type="Proteomes" id="UP000681720">
    <property type="component" value="Unassembled WGS sequence"/>
</dbReference>
<dbReference type="AlphaFoldDB" id="A0A8S3I958"/>
<accession>A0A8S3I958</accession>
<comment type="caution">
    <text evidence="2">The sequence shown here is derived from an EMBL/GenBank/DDBJ whole genome shotgun (WGS) entry which is preliminary data.</text>
</comment>